<evidence type="ECO:0000313" key="2">
    <source>
        <dbReference type="Proteomes" id="UP000249402"/>
    </source>
</evidence>
<dbReference type="OrthoDB" id="4486482at2759"/>
<sequence>MSVTICSEIVEIEALLPSAVDSECAARDLARLIPWVFKRTDVVSQNEDCTIAWPIEDRDFKSLFRKLSDYSLDLAGSETQISDAFEARESIKLLEKSWQQPEREPFSAFVRSQGSMLKTLMTAVYCNLEGIREHSPHIQFKSQLIERPGLLMAAVLAANITLQRRRHVTRDQEVFVLGFYESYLHIAYGVFPATTVTRVHKEGCAKGEEFTIKFTRGYNLNLKDDWLELVPALARLYRYLLSGNAKVEAAARLHSEGLTVGIGA</sequence>
<keyword evidence="2" id="KW-1185">Reference proteome</keyword>
<dbReference type="RefSeq" id="XP_025576498.1">
    <property type="nucleotide sequence ID" value="XM_025721398.1"/>
</dbReference>
<reference evidence="1 2" key="1">
    <citation type="submission" date="2018-02" db="EMBL/GenBank/DDBJ databases">
        <title>The genomes of Aspergillus section Nigri reveals drivers in fungal speciation.</title>
        <authorList>
            <consortium name="DOE Joint Genome Institute"/>
            <person name="Vesth T.C."/>
            <person name="Nybo J."/>
            <person name="Theobald S."/>
            <person name="Brandl J."/>
            <person name="Frisvad J.C."/>
            <person name="Nielsen K.F."/>
            <person name="Lyhne E.K."/>
            <person name="Kogle M.E."/>
            <person name="Kuo A."/>
            <person name="Riley R."/>
            <person name="Clum A."/>
            <person name="Nolan M."/>
            <person name="Lipzen A."/>
            <person name="Salamov A."/>
            <person name="Henrissat B."/>
            <person name="Wiebenga A."/>
            <person name="De vries R.P."/>
            <person name="Grigoriev I.V."/>
            <person name="Mortensen U.H."/>
            <person name="Andersen M.R."/>
            <person name="Baker S.E."/>
        </authorList>
    </citation>
    <scope>NUCLEOTIDE SEQUENCE [LARGE SCALE GENOMIC DNA]</scope>
    <source>
        <strain evidence="1 2">CBS 121593</strain>
    </source>
</reference>
<dbReference type="EMBL" id="KZ824432">
    <property type="protein sequence ID" value="RAL02171.1"/>
    <property type="molecule type" value="Genomic_DNA"/>
</dbReference>
<dbReference type="VEuPathDB" id="FungiDB:BO80DRAFT_443967"/>
<dbReference type="Proteomes" id="UP000249402">
    <property type="component" value="Unassembled WGS sequence"/>
</dbReference>
<evidence type="ECO:0000313" key="1">
    <source>
        <dbReference type="EMBL" id="RAL02171.1"/>
    </source>
</evidence>
<protein>
    <submittedName>
        <fullName evidence="1">Uncharacterized protein</fullName>
    </submittedName>
</protein>
<name>A0A395H2R7_9EURO</name>
<proteinExistence type="predicted"/>
<gene>
    <name evidence="1" type="ORF">BO80DRAFT_443967</name>
</gene>
<dbReference type="GeneID" id="37226263"/>
<organism evidence="1 2">
    <name type="scientific">Aspergillus ibericus CBS 121593</name>
    <dbReference type="NCBI Taxonomy" id="1448316"/>
    <lineage>
        <taxon>Eukaryota</taxon>
        <taxon>Fungi</taxon>
        <taxon>Dikarya</taxon>
        <taxon>Ascomycota</taxon>
        <taxon>Pezizomycotina</taxon>
        <taxon>Eurotiomycetes</taxon>
        <taxon>Eurotiomycetidae</taxon>
        <taxon>Eurotiales</taxon>
        <taxon>Aspergillaceae</taxon>
        <taxon>Aspergillus</taxon>
        <taxon>Aspergillus subgen. Circumdati</taxon>
    </lineage>
</organism>
<accession>A0A395H2R7</accession>
<dbReference type="AlphaFoldDB" id="A0A395H2R7"/>